<dbReference type="Gene3D" id="2.60.210.10">
    <property type="entry name" value="Apoptosis, Tumor Necrosis Factor Receptor Associated Protein 2, Chain A"/>
    <property type="match status" value="1"/>
</dbReference>
<evidence type="ECO:0000259" key="3">
    <source>
        <dbReference type="PROSITE" id="PS50235"/>
    </source>
</evidence>
<dbReference type="GO" id="GO:0016579">
    <property type="term" value="P:protein deubiquitination"/>
    <property type="evidence" value="ECO:0007669"/>
    <property type="project" value="InterPro"/>
</dbReference>
<keyword evidence="5" id="KW-1185">Reference proteome</keyword>
<evidence type="ECO:0000313" key="5">
    <source>
        <dbReference type="Proteomes" id="UP000266673"/>
    </source>
</evidence>
<feature type="domain" description="MATH" evidence="2">
    <location>
        <begin position="21"/>
        <end position="147"/>
    </location>
</feature>
<dbReference type="Gene3D" id="3.90.70.10">
    <property type="entry name" value="Cysteine proteinases"/>
    <property type="match status" value="1"/>
</dbReference>
<dbReference type="AlphaFoldDB" id="A0A397VSR4"/>
<accession>A0A397VSR4</accession>
<dbReference type="Pfam" id="PF00443">
    <property type="entry name" value="UCH"/>
    <property type="match status" value="1"/>
</dbReference>
<dbReference type="InterPro" id="IPR008974">
    <property type="entry name" value="TRAF-like"/>
</dbReference>
<dbReference type="InterPro" id="IPR038765">
    <property type="entry name" value="Papain-like_cys_pep_sf"/>
</dbReference>
<evidence type="ECO:0008006" key="6">
    <source>
        <dbReference type="Google" id="ProtNLM"/>
    </source>
</evidence>
<dbReference type="STRING" id="44941.A0A397VSR4"/>
<comment type="caution">
    <text evidence="4">The sequence shown here is derived from an EMBL/GenBank/DDBJ whole genome shotgun (WGS) entry which is preliminary data.</text>
</comment>
<proteinExistence type="predicted"/>
<reference evidence="4 5" key="1">
    <citation type="submission" date="2018-06" db="EMBL/GenBank/DDBJ databases">
        <title>Comparative genomics reveals the genomic features of Rhizophagus irregularis, R. cerebriforme, R. diaphanum and Gigaspora rosea, and their symbiotic lifestyle signature.</title>
        <authorList>
            <person name="Morin E."/>
            <person name="San Clemente H."/>
            <person name="Chen E.C.H."/>
            <person name="De La Providencia I."/>
            <person name="Hainaut M."/>
            <person name="Kuo A."/>
            <person name="Kohler A."/>
            <person name="Murat C."/>
            <person name="Tang N."/>
            <person name="Roy S."/>
            <person name="Loubradou J."/>
            <person name="Henrissat B."/>
            <person name="Grigoriev I.V."/>
            <person name="Corradi N."/>
            <person name="Roux C."/>
            <person name="Martin F.M."/>
        </authorList>
    </citation>
    <scope>NUCLEOTIDE SEQUENCE [LARGE SCALE GENOMIC DNA]</scope>
    <source>
        <strain evidence="4 5">DAOM 194757</strain>
    </source>
</reference>
<dbReference type="EMBL" id="QKWP01000323">
    <property type="protein sequence ID" value="RIB22126.1"/>
    <property type="molecule type" value="Genomic_DNA"/>
</dbReference>
<dbReference type="InterPro" id="IPR024729">
    <property type="entry name" value="USP7_ICP0-binding_dom"/>
</dbReference>
<gene>
    <name evidence="4" type="ORF">C2G38_2243494</name>
</gene>
<dbReference type="PANTHER" id="PTHR24006:SF644">
    <property type="entry name" value="UBIQUITIN CARBOXYL-TERMINAL HYDROLASE 7"/>
    <property type="match status" value="1"/>
</dbReference>
<dbReference type="SUPFAM" id="SSF49599">
    <property type="entry name" value="TRAF domain-like"/>
    <property type="match status" value="1"/>
</dbReference>
<dbReference type="Proteomes" id="UP000266673">
    <property type="component" value="Unassembled WGS sequence"/>
</dbReference>
<feature type="domain" description="USP" evidence="3">
    <location>
        <begin position="169"/>
        <end position="472"/>
    </location>
</feature>
<sequence length="830" mass="97228">MDYEAIANTIMPKFGYEIKDLQYHTWNVTNWNNLPRKLVGPEFEAGGLKWQILLFPFGNNNLNKMSIYLKFVDNHGGKHACAQFALLLWNSEEPMQYAGYHAHHRFVAGESDWGFGNFYDQDKLFIPFNNRTRPLIENNSCNITAIVRVLEDPTGRLWSDKNIYATGHIGLKGYRTNTFFNSVILSLYYIKYFRKAVYTCITSKESDKSARSITSALQRVFYQLNVSVSSVDPTELTKFFGWNALSISDARKLIRVFQDDLEKKMKVNTKADGTISKLFVGTMKTHIKCVNVDYESLLFEDYYDIQFNVKRFSTLDDSFTDYVQGTLDGNNKYNAEGYGLQVAKKRVVFESFPPILHIHLDRSESDAQNNLVEACIRISSNNRYEFPMEIDLQKYLSPDADKSKPYKYILHGVLIHVGRDQYFALLKPDKNGRWFKFCDSQVTNISIKEILNNNDDENFLYNNAYMLIYYRVSDIDELLNPLLPKHLPSHLHDENFEQIQKKKKGHLQILVITEEIFKKHKGFNIIDFHDRRFPLSEASQIEILKTDTFGDFKNAVATKFKIPINQMRFWIIKKQDNINFRLHDLMTDDLLNTSMDKIRLTHYDDLKFYIEVYEKLTDVKAKPLKTSSIIIFLEYFNPYTQSLEGLGQLYVQKDYTINALFPILYERKQLPSNTLLDIYKEVEPNIFKPNISKKMNPNFTFKKYNIQNGDIICFQKTLTNKEIQEHISANRIYSIPQFYESLSMNMTIHFKSKFGYKDPIPEFKLILNRNLTFKSVVNQVAIYLNIDPSKLRFTRDGEPTSEIDYMTIQTLSKMFQYSSLFYGSLFYEIL</sequence>
<dbReference type="OrthoDB" id="289038at2759"/>
<dbReference type="SUPFAM" id="SSF54001">
    <property type="entry name" value="Cysteine proteinases"/>
    <property type="match status" value="1"/>
</dbReference>
<dbReference type="GO" id="GO:0004843">
    <property type="term" value="F:cysteine-type deubiquitinase activity"/>
    <property type="evidence" value="ECO:0007669"/>
    <property type="project" value="InterPro"/>
</dbReference>
<dbReference type="GO" id="GO:0005634">
    <property type="term" value="C:nucleus"/>
    <property type="evidence" value="ECO:0007669"/>
    <property type="project" value="TreeGrafter"/>
</dbReference>
<dbReference type="Gene3D" id="3.10.20.90">
    <property type="entry name" value="Phosphatidylinositol 3-kinase Catalytic Subunit, Chain A, domain 1"/>
    <property type="match status" value="2"/>
</dbReference>
<dbReference type="GO" id="GO:0031647">
    <property type="term" value="P:regulation of protein stability"/>
    <property type="evidence" value="ECO:0007669"/>
    <property type="project" value="TreeGrafter"/>
</dbReference>
<dbReference type="PROSITE" id="PS50235">
    <property type="entry name" value="USP_3"/>
    <property type="match status" value="1"/>
</dbReference>
<dbReference type="InterPro" id="IPR001394">
    <property type="entry name" value="Peptidase_C19_UCH"/>
</dbReference>
<dbReference type="Pfam" id="PF12436">
    <property type="entry name" value="USP7_ICP0_bdg"/>
    <property type="match status" value="1"/>
</dbReference>
<name>A0A397VSR4_9GLOM</name>
<protein>
    <recommendedName>
        <fullName evidence="6">Ubiquitinyl hydrolase 1</fullName>
    </recommendedName>
</protein>
<evidence type="ECO:0000313" key="4">
    <source>
        <dbReference type="EMBL" id="RIB22126.1"/>
    </source>
</evidence>
<dbReference type="PANTHER" id="PTHR24006">
    <property type="entry name" value="UBIQUITIN CARBOXYL-TERMINAL HYDROLASE"/>
    <property type="match status" value="1"/>
</dbReference>
<dbReference type="InterPro" id="IPR002083">
    <property type="entry name" value="MATH/TRAF_dom"/>
</dbReference>
<dbReference type="Pfam" id="PF22486">
    <property type="entry name" value="MATH_2"/>
    <property type="match status" value="1"/>
</dbReference>
<keyword evidence="1" id="KW-0833">Ubl conjugation pathway</keyword>
<dbReference type="GO" id="GO:0005829">
    <property type="term" value="C:cytosol"/>
    <property type="evidence" value="ECO:0007669"/>
    <property type="project" value="TreeGrafter"/>
</dbReference>
<organism evidence="4 5">
    <name type="scientific">Gigaspora rosea</name>
    <dbReference type="NCBI Taxonomy" id="44941"/>
    <lineage>
        <taxon>Eukaryota</taxon>
        <taxon>Fungi</taxon>
        <taxon>Fungi incertae sedis</taxon>
        <taxon>Mucoromycota</taxon>
        <taxon>Glomeromycotina</taxon>
        <taxon>Glomeromycetes</taxon>
        <taxon>Diversisporales</taxon>
        <taxon>Gigasporaceae</taxon>
        <taxon>Gigaspora</taxon>
    </lineage>
</organism>
<evidence type="ECO:0000256" key="1">
    <source>
        <dbReference type="ARBA" id="ARBA00022786"/>
    </source>
</evidence>
<dbReference type="InterPro" id="IPR050164">
    <property type="entry name" value="Peptidase_C19"/>
</dbReference>
<dbReference type="InterPro" id="IPR028889">
    <property type="entry name" value="USP"/>
</dbReference>
<evidence type="ECO:0000259" key="2">
    <source>
        <dbReference type="PROSITE" id="PS50144"/>
    </source>
</evidence>
<dbReference type="PROSITE" id="PS50144">
    <property type="entry name" value="MATH"/>
    <property type="match status" value="1"/>
</dbReference>